<gene>
    <name evidence="2" type="ORF">PARMNEM_LOCUS17620</name>
</gene>
<evidence type="ECO:0000259" key="1">
    <source>
        <dbReference type="Pfam" id="PF00078"/>
    </source>
</evidence>
<dbReference type="AlphaFoldDB" id="A0AAV1LU96"/>
<proteinExistence type="predicted"/>
<keyword evidence="3" id="KW-1185">Reference proteome</keyword>
<organism evidence="2 3">
    <name type="scientific">Parnassius mnemosyne</name>
    <name type="common">clouded apollo</name>
    <dbReference type="NCBI Taxonomy" id="213953"/>
    <lineage>
        <taxon>Eukaryota</taxon>
        <taxon>Metazoa</taxon>
        <taxon>Ecdysozoa</taxon>
        <taxon>Arthropoda</taxon>
        <taxon>Hexapoda</taxon>
        <taxon>Insecta</taxon>
        <taxon>Pterygota</taxon>
        <taxon>Neoptera</taxon>
        <taxon>Endopterygota</taxon>
        <taxon>Lepidoptera</taxon>
        <taxon>Glossata</taxon>
        <taxon>Ditrysia</taxon>
        <taxon>Papilionoidea</taxon>
        <taxon>Papilionidae</taxon>
        <taxon>Parnassiinae</taxon>
        <taxon>Parnassini</taxon>
        <taxon>Parnassius</taxon>
        <taxon>Driopa</taxon>
    </lineage>
</organism>
<dbReference type="InterPro" id="IPR000477">
    <property type="entry name" value="RT_dom"/>
</dbReference>
<dbReference type="InterPro" id="IPR053134">
    <property type="entry name" value="RNA-dir_DNA_polymerase"/>
</dbReference>
<dbReference type="Gene3D" id="3.10.10.10">
    <property type="entry name" value="HIV Type 1 Reverse Transcriptase, subunit A, domain 1"/>
    <property type="match status" value="1"/>
</dbReference>
<dbReference type="SUPFAM" id="SSF56672">
    <property type="entry name" value="DNA/RNA polymerases"/>
    <property type="match status" value="1"/>
</dbReference>
<dbReference type="PANTHER" id="PTHR24559">
    <property type="entry name" value="TRANSPOSON TY3-I GAG-POL POLYPROTEIN"/>
    <property type="match status" value="1"/>
</dbReference>
<protein>
    <recommendedName>
        <fullName evidence="1">Reverse transcriptase domain-containing protein</fullName>
    </recommendedName>
</protein>
<accession>A0AAV1LU96</accession>
<dbReference type="GO" id="GO:0071897">
    <property type="term" value="P:DNA biosynthetic process"/>
    <property type="evidence" value="ECO:0007669"/>
    <property type="project" value="UniProtKB-ARBA"/>
</dbReference>
<evidence type="ECO:0000313" key="2">
    <source>
        <dbReference type="EMBL" id="CAK1598653.1"/>
    </source>
</evidence>
<evidence type="ECO:0000313" key="3">
    <source>
        <dbReference type="Proteomes" id="UP001314205"/>
    </source>
</evidence>
<dbReference type="PANTHER" id="PTHR24559:SF435">
    <property type="entry name" value="RIBONUCLEASE H"/>
    <property type="match status" value="1"/>
</dbReference>
<dbReference type="EMBL" id="CAVLGL010000104">
    <property type="protein sequence ID" value="CAK1598653.1"/>
    <property type="molecule type" value="Genomic_DNA"/>
</dbReference>
<dbReference type="Proteomes" id="UP001314205">
    <property type="component" value="Unassembled WGS sequence"/>
</dbReference>
<reference evidence="2 3" key="1">
    <citation type="submission" date="2023-11" db="EMBL/GenBank/DDBJ databases">
        <authorList>
            <person name="Hedman E."/>
            <person name="Englund M."/>
            <person name="Stromberg M."/>
            <person name="Nyberg Akerstrom W."/>
            <person name="Nylinder S."/>
            <person name="Jareborg N."/>
            <person name="Kallberg Y."/>
            <person name="Kronander E."/>
        </authorList>
    </citation>
    <scope>NUCLEOTIDE SEQUENCE [LARGE SCALE GENOMIC DNA]</scope>
</reference>
<dbReference type="InterPro" id="IPR043128">
    <property type="entry name" value="Rev_trsase/Diguanyl_cyclase"/>
</dbReference>
<name>A0AAV1LU96_9NEOP</name>
<sequence length="80" mass="9379">MLVKKKDGSMRFCVDYRRLNDVTKKDSYPLPRIDDTLDMLTGVKWFSTLDLKSGYWQVEIKDKDPKDKEKTAFSTGKGLW</sequence>
<dbReference type="Gene3D" id="3.30.70.270">
    <property type="match status" value="1"/>
</dbReference>
<dbReference type="Pfam" id="PF00078">
    <property type="entry name" value="RVT_1"/>
    <property type="match status" value="1"/>
</dbReference>
<comment type="caution">
    <text evidence="2">The sequence shown here is derived from an EMBL/GenBank/DDBJ whole genome shotgun (WGS) entry which is preliminary data.</text>
</comment>
<dbReference type="InterPro" id="IPR043502">
    <property type="entry name" value="DNA/RNA_pol_sf"/>
</dbReference>
<dbReference type="CDD" id="cd01647">
    <property type="entry name" value="RT_LTR"/>
    <property type="match status" value="1"/>
</dbReference>
<feature type="domain" description="Reverse transcriptase" evidence="1">
    <location>
        <begin position="3"/>
        <end position="76"/>
    </location>
</feature>